<proteinExistence type="predicted"/>
<protein>
    <submittedName>
        <fullName evidence="3">Uncharacterized protein</fullName>
    </submittedName>
</protein>
<feature type="transmembrane region" description="Helical" evidence="2">
    <location>
        <begin position="253"/>
        <end position="272"/>
    </location>
</feature>
<dbReference type="EMBL" id="ML996279">
    <property type="protein sequence ID" value="KAF2728459.1"/>
    <property type="molecule type" value="Genomic_DNA"/>
</dbReference>
<feature type="transmembrane region" description="Helical" evidence="2">
    <location>
        <begin position="224"/>
        <end position="241"/>
    </location>
</feature>
<keyword evidence="2" id="KW-0812">Transmembrane</keyword>
<organism evidence="3 4">
    <name type="scientific">Polyplosphaeria fusca</name>
    <dbReference type="NCBI Taxonomy" id="682080"/>
    <lineage>
        <taxon>Eukaryota</taxon>
        <taxon>Fungi</taxon>
        <taxon>Dikarya</taxon>
        <taxon>Ascomycota</taxon>
        <taxon>Pezizomycotina</taxon>
        <taxon>Dothideomycetes</taxon>
        <taxon>Pleosporomycetidae</taxon>
        <taxon>Pleosporales</taxon>
        <taxon>Tetraplosphaeriaceae</taxon>
        <taxon>Polyplosphaeria</taxon>
    </lineage>
</organism>
<comment type="caution">
    <text evidence="3">The sequence shown here is derived from an EMBL/GenBank/DDBJ whole genome shotgun (WGS) entry which is preliminary data.</text>
</comment>
<keyword evidence="2" id="KW-0472">Membrane</keyword>
<gene>
    <name evidence="3" type="ORF">EJ04DRAFT_97112</name>
</gene>
<evidence type="ECO:0000256" key="2">
    <source>
        <dbReference type="SAM" id="Phobius"/>
    </source>
</evidence>
<evidence type="ECO:0000313" key="4">
    <source>
        <dbReference type="Proteomes" id="UP000799444"/>
    </source>
</evidence>
<sequence>MGPRTFLQDTSTSDEDLATPVMIQRLSATVLLDWALKISGLVSAIAFGRSLLEELKAMRRGQNAMMQEMVNLRAHLLDIEILGVWDMCQKYQNASTCNDITNVEALRALLAVHPSTPSSSTSSSTATPPPSTASDFSTQTPPPRGKGGGLSFVPDLDPISIDIKDLLTTYPGYQSSSSRWSSCAYRTSTGYSRDAFVPLDAFARPPGSMPLLTYSTLDRSRFEIVLLVFVMLAAFGLSWSSTRRRKLAETVGTQWRVRVAVLLIPLLAWGYLRGSERVFCAVYWRFRFWM</sequence>
<name>A0A9P4UVQ6_9PLEO</name>
<dbReference type="AlphaFoldDB" id="A0A9P4UVQ6"/>
<evidence type="ECO:0000256" key="1">
    <source>
        <dbReference type="SAM" id="MobiDB-lite"/>
    </source>
</evidence>
<accession>A0A9P4UVQ6</accession>
<dbReference type="Proteomes" id="UP000799444">
    <property type="component" value="Unassembled WGS sequence"/>
</dbReference>
<feature type="region of interest" description="Disordered" evidence="1">
    <location>
        <begin position="114"/>
        <end position="153"/>
    </location>
</feature>
<keyword evidence="2" id="KW-1133">Transmembrane helix</keyword>
<evidence type="ECO:0000313" key="3">
    <source>
        <dbReference type="EMBL" id="KAF2728459.1"/>
    </source>
</evidence>
<reference evidence="3" key="1">
    <citation type="journal article" date="2020" name="Stud. Mycol.">
        <title>101 Dothideomycetes genomes: a test case for predicting lifestyles and emergence of pathogens.</title>
        <authorList>
            <person name="Haridas S."/>
            <person name="Albert R."/>
            <person name="Binder M."/>
            <person name="Bloem J."/>
            <person name="Labutti K."/>
            <person name="Salamov A."/>
            <person name="Andreopoulos B."/>
            <person name="Baker S."/>
            <person name="Barry K."/>
            <person name="Bills G."/>
            <person name="Bluhm B."/>
            <person name="Cannon C."/>
            <person name="Castanera R."/>
            <person name="Culley D."/>
            <person name="Daum C."/>
            <person name="Ezra D."/>
            <person name="Gonzalez J."/>
            <person name="Henrissat B."/>
            <person name="Kuo A."/>
            <person name="Liang C."/>
            <person name="Lipzen A."/>
            <person name="Lutzoni F."/>
            <person name="Magnuson J."/>
            <person name="Mondo S."/>
            <person name="Nolan M."/>
            <person name="Ohm R."/>
            <person name="Pangilinan J."/>
            <person name="Park H.-J."/>
            <person name="Ramirez L."/>
            <person name="Alfaro M."/>
            <person name="Sun H."/>
            <person name="Tritt A."/>
            <person name="Yoshinaga Y."/>
            <person name="Zwiers L.-H."/>
            <person name="Turgeon B."/>
            <person name="Goodwin S."/>
            <person name="Spatafora J."/>
            <person name="Crous P."/>
            <person name="Grigoriev I."/>
        </authorList>
    </citation>
    <scope>NUCLEOTIDE SEQUENCE</scope>
    <source>
        <strain evidence="3">CBS 125425</strain>
    </source>
</reference>
<keyword evidence="4" id="KW-1185">Reference proteome</keyword>
<feature type="compositionally biased region" description="Low complexity" evidence="1">
    <location>
        <begin position="114"/>
        <end position="126"/>
    </location>
</feature>